<dbReference type="VEuPathDB" id="TriTrypDB:TRSC58_01367"/>
<evidence type="ECO:0000256" key="2">
    <source>
        <dbReference type="ARBA" id="ARBA00022670"/>
    </source>
</evidence>
<dbReference type="GO" id="GO:0006508">
    <property type="term" value="P:proteolysis"/>
    <property type="evidence" value="ECO:0007669"/>
    <property type="project" value="UniProtKB-KW"/>
</dbReference>
<comment type="caution">
    <text evidence="6">The sequence shown here is derived from an EMBL/GenBank/DDBJ whole genome shotgun (WGS) entry which is preliminary data.</text>
</comment>
<feature type="domain" description="PPPDE" evidence="5">
    <location>
        <begin position="100"/>
        <end position="265"/>
    </location>
</feature>
<evidence type="ECO:0000313" key="7">
    <source>
        <dbReference type="Proteomes" id="UP000283634"/>
    </source>
</evidence>
<keyword evidence="7" id="KW-1185">Reference proteome</keyword>
<reference evidence="6 7" key="1">
    <citation type="journal article" date="2018" name="BMC Genomics">
        <title>Genomic comparison of Trypanosoma conorhini and Trypanosoma rangeli to Trypanosoma cruzi strains of high and low virulence.</title>
        <authorList>
            <person name="Bradwell K.R."/>
            <person name="Koparde V.N."/>
            <person name="Matveyev A.V."/>
            <person name="Serrano M.G."/>
            <person name="Alves J.M."/>
            <person name="Parikh H."/>
            <person name="Huang B."/>
            <person name="Lee V."/>
            <person name="Espinosa-Alvarez O."/>
            <person name="Ortiz P.A."/>
            <person name="Costa-Martins A.G."/>
            <person name="Teixeira M.M."/>
            <person name="Buck G.A."/>
        </authorList>
    </citation>
    <scope>NUCLEOTIDE SEQUENCE [LARGE SCALE GENOMIC DNA]</scope>
    <source>
        <strain evidence="6 7">AM80</strain>
    </source>
</reference>
<dbReference type="Gene3D" id="1.25.10.10">
    <property type="entry name" value="Leucine-rich Repeat Variant"/>
    <property type="match status" value="1"/>
</dbReference>
<evidence type="ECO:0000259" key="5">
    <source>
        <dbReference type="PROSITE" id="PS51858"/>
    </source>
</evidence>
<dbReference type="GO" id="GO:0008233">
    <property type="term" value="F:peptidase activity"/>
    <property type="evidence" value="ECO:0007669"/>
    <property type="project" value="UniProtKB-KW"/>
</dbReference>
<dbReference type="InterPro" id="IPR011989">
    <property type="entry name" value="ARM-like"/>
</dbReference>
<feature type="region of interest" description="Disordered" evidence="4">
    <location>
        <begin position="1"/>
        <end position="27"/>
    </location>
</feature>
<dbReference type="GO" id="GO:0070646">
    <property type="term" value="P:protein modification by small protein removal"/>
    <property type="evidence" value="ECO:0007669"/>
    <property type="project" value="TreeGrafter"/>
</dbReference>
<proteinExistence type="inferred from homology"/>
<evidence type="ECO:0000256" key="3">
    <source>
        <dbReference type="ARBA" id="ARBA00022801"/>
    </source>
</evidence>
<keyword evidence="3" id="KW-0378">Hydrolase</keyword>
<evidence type="ECO:0000313" key="6">
    <source>
        <dbReference type="EMBL" id="RNF11512.1"/>
    </source>
</evidence>
<dbReference type="PROSITE" id="PS51858">
    <property type="entry name" value="PPPDE"/>
    <property type="match status" value="1"/>
</dbReference>
<dbReference type="EMBL" id="MKGL01000016">
    <property type="protein sequence ID" value="RNF11512.1"/>
    <property type="molecule type" value="Genomic_DNA"/>
</dbReference>
<gene>
    <name evidence="6" type="ORF">TraAM80_00839</name>
</gene>
<feature type="compositionally biased region" description="Basic and acidic residues" evidence="4">
    <location>
        <begin position="1"/>
        <end position="13"/>
    </location>
</feature>
<protein>
    <recommendedName>
        <fullName evidence="5">PPPDE domain-containing protein</fullName>
    </recommendedName>
</protein>
<organism evidence="6 7">
    <name type="scientific">Trypanosoma rangeli</name>
    <dbReference type="NCBI Taxonomy" id="5698"/>
    <lineage>
        <taxon>Eukaryota</taxon>
        <taxon>Discoba</taxon>
        <taxon>Euglenozoa</taxon>
        <taxon>Kinetoplastea</taxon>
        <taxon>Metakinetoplastina</taxon>
        <taxon>Trypanosomatida</taxon>
        <taxon>Trypanosomatidae</taxon>
        <taxon>Trypanosoma</taxon>
        <taxon>Herpetosoma</taxon>
    </lineage>
</organism>
<dbReference type="Proteomes" id="UP000283634">
    <property type="component" value="Unassembled WGS sequence"/>
</dbReference>
<name>A0A3R7KQA7_TRYRA</name>
<dbReference type="AlphaFoldDB" id="A0A3R7KQA7"/>
<dbReference type="GeneID" id="40324772"/>
<dbReference type="RefSeq" id="XP_029242222.1">
    <property type="nucleotide sequence ID" value="XM_029377903.1"/>
</dbReference>
<keyword evidence="2" id="KW-0645">Protease</keyword>
<dbReference type="Gene3D" id="3.90.1720.30">
    <property type="entry name" value="PPPDE domains"/>
    <property type="match status" value="1"/>
</dbReference>
<dbReference type="PANTHER" id="PTHR12378">
    <property type="entry name" value="DESUMOYLATING ISOPEPTIDASE"/>
    <property type="match status" value="1"/>
</dbReference>
<evidence type="ECO:0000256" key="1">
    <source>
        <dbReference type="ARBA" id="ARBA00008140"/>
    </source>
</evidence>
<evidence type="ECO:0000256" key="4">
    <source>
        <dbReference type="SAM" id="MobiDB-lite"/>
    </source>
</evidence>
<dbReference type="InterPro" id="IPR042266">
    <property type="entry name" value="PPPDE_sf"/>
</dbReference>
<dbReference type="OrthoDB" id="21221at2759"/>
<sequence>MRNDHEESHEPFARRGKKENGTAQKRIDMARLPTSHSCRQMTVMSPSPPVATSAARVRGATSKPIPSFRLPDQSCLNVAVPDRVTLVLSTVTPPRCRVDFTVCLHVYDLSGGLVGRHSQELLGFNVSGIYHSAVVCYGMEFFFGGGIAAMGAGHTRFGKRYITFFLGTTTKTLCEFMAWIRQLEEERYHASAYDLIERNCHSFTSDAVAFLLGSASAMPSFLTTTTEQLCNSRLGTGVLELLTCYAPYAKYIVNCEQHKCMIKKQRAALSIAMSAYARELTTGPLPCVVLFRVDDAGKGQKVFESLMPYVEQLQQRGKLDENARLVLMSSFLISAGVESMDPKIGADYADLVVRILIHTHRTLWGPVLNSLRIALLHKGVLCACVSHPVFAGLLVTGARDFLSMTPDGKLALLRVLCNLSSSLHGAFALNSNRHAPLWVSAVGLALSDYKNDAIVYTGASLAVNLAHAFTLTSLPQVSREDFVPRSFHCICRLVIVLFFYLHHWPEERIAEAAMNMMLLALFFLMSSSRRVAEFAVEHGCGLRYESLLRRAQTNESKALLALMRALEQNRCSRCASAMV</sequence>
<accession>A0A3R7KQA7</accession>
<comment type="similarity">
    <text evidence="1">Belongs to the DeSI family.</text>
</comment>
<dbReference type="InterPro" id="IPR008580">
    <property type="entry name" value="PPPDE_dom"/>
</dbReference>
<dbReference type="Pfam" id="PF05903">
    <property type="entry name" value="Peptidase_C97"/>
    <property type="match status" value="1"/>
</dbReference>
<dbReference type="PANTHER" id="PTHR12378:SF7">
    <property type="entry name" value="DESUMOYLATING ISOPEPTIDASE 1"/>
    <property type="match status" value="1"/>
</dbReference>
<dbReference type="OMA" id="NCVFHTK"/>
<dbReference type="SMART" id="SM01179">
    <property type="entry name" value="DUF862"/>
    <property type="match status" value="1"/>
</dbReference>